<evidence type="ECO:0000313" key="6">
    <source>
        <dbReference type="Proteomes" id="UP000834106"/>
    </source>
</evidence>
<dbReference type="AlphaFoldDB" id="A0AAD2EE01"/>
<dbReference type="GO" id="GO:0005524">
    <property type="term" value="F:ATP binding"/>
    <property type="evidence" value="ECO:0007669"/>
    <property type="project" value="UniProtKB-KW"/>
</dbReference>
<organism evidence="5 6">
    <name type="scientific">Fraxinus pennsylvanica</name>
    <dbReference type="NCBI Taxonomy" id="56036"/>
    <lineage>
        <taxon>Eukaryota</taxon>
        <taxon>Viridiplantae</taxon>
        <taxon>Streptophyta</taxon>
        <taxon>Embryophyta</taxon>
        <taxon>Tracheophyta</taxon>
        <taxon>Spermatophyta</taxon>
        <taxon>Magnoliopsida</taxon>
        <taxon>eudicotyledons</taxon>
        <taxon>Gunneridae</taxon>
        <taxon>Pentapetalae</taxon>
        <taxon>asterids</taxon>
        <taxon>lamiids</taxon>
        <taxon>Lamiales</taxon>
        <taxon>Oleaceae</taxon>
        <taxon>Oleeae</taxon>
        <taxon>Fraxinus</taxon>
    </lineage>
</organism>
<evidence type="ECO:0000256" key="4">
    <source>
        <dbReference type="ARBA" id="ARBA00022840"/>
    </source>
</evidence>
<gene>
    <name evidence="5" type="ORF">FPE_LOCUS31715</name>
</gene>
<proteinExistence type="predicted"/>
<keyword evidence="1" id="KW-0808">Transferase</keyword>
<keyword evidence="4" id="KW-0067">ATP-binding</keyword>
<dbReference type="Gene3D" id="1.10.510.10">
    <property type="entry name" value="Transferase(Phosphotransferase) domain 1"/>
    <property type="match status" value="1"/>
</dbReference>
<keyword evidence="6" id="KW-1185">Reference proteome</keyword>
<evidence type="ECO:0000313" key="5">
    <source>
        <dbReference type="EMBL" id="CAI9784285.1"/>
    </source>
</evidence>
<evidence type="ECO:0000256" key="2">
    <source>
        <dbReference type="ARBA" id="ARBA00022741"/>
    </source>
</evidence>
<evidence type="ECO:0000256" key="1">
    <source>
        <dbReference type="ARBA" id="ARBA00022679"/>
    </source>
</evidence>
<keyword evidence="3" id="KW-0418">Kinase</keyword>
<dbReference type="Proteomes" id="UP000834106">
    <property type="component" value="Chromosome 20"/>
</dbReference>
<dbReference type="PANTHER" id="PTHR47973">
    <property type="entry name" value="CYSTEINE-RICH RECEPTOR-LIKE PROTEIN KINASE 3"/>
    <property type="match status" value="1"/>
</dbReference>
<reference evidence="5" key="1">
    <citation type="submission" date="2023-05" db="EMBL/GenBank/DDBJ databases">
        <authorList>
            <person name="Huff M."/>
        </authorList>
    </citation>
    <scope>NUCLEOTIDE SEQUENCE</scope>
</reference>
<keyword evidence="2" id="KW-0547">Nucleotide-binding</keyword>
<protein>
    <submittedName>
        <fullName evidence="5">Uncharacterized protein</fullName>
    </submittedName>
</protein>
<evidence type="ECO:0000256" key="3">
    <source>
        <dbReference type="ARBA" id="ARBA00022777"/>
    </source>
</evidence>
<accession>A0AAD2EE01</accession>
<dbReference type="InterPro" id="IPR052059">
    <property type="entry name" value="CR_Ser/Thr_kinase"/>
</dbReference>
<name>A0AAD2EE01_9LAMI</name>
<dbReference type="EMBL" id="OU503055">
    <property type="protein sequence ID" value="CAI9784285.1"/>
    <property type="molecule type" value="Genomic_DNA"/>
</dbReference>
<sequence>MEDSGHCEILMSCNIIGQFPSDLDAPFLDVFGRSNTSIKPKEDSFYLLDWANSLKAEGKLIELVDPRLESNFNEEEVITTINLALCCTNAIAAERPSMSVVVSILEGRAHVGEFVSDSNVSIYKMKPTEITSQDHVTNSSISVDMPWTSSSKSTSDLYPITLDTDNWED</sequence>
<dbReference type="GO" id="GO:0016301">
    <property type="term" value="F:kinase activity"/>
    <property type="evidence" value="ECO:0007669"/>
    <property type="project" value="UniProtKB-KW"/>
</dbReference>